<dbReference type="Proteomes" id="UP000583929">
    <property type="component" value="Unassembled WGS sequence"/>
</dbReference>
<protein>
    <recommendedName>
        <fullName evidence="5">Pentatricopeptide repeat-containing protein</fullName>
    </recommendedName>
</protein>
<evidence type="ECO:0000256" key="2">
    <source>
        <dbReference type="SAM" id="SignalP"/>
    </source>
</evidence>
<dbReference type="Pfam" id="PF01535">
    <property type="entry name" value="PPR"/>
    <property type="match status" value="1"/>
</dbReference>
<reference evidence="3 4" key="1">
    <citation type="journal article" date="2020" name="bioRxiv">
        <title>Sequence and annotation of 42 cannabis genomes reveals extensive copy number variation in cannabinoid synthesis and pathogen resistance genes.</title>
        <authorList>
            <person name="Mckernan K.J."/>
            <person name="Helbert Y."/>
            <person name="Kane L.T."/>
            <person name="Ebling H."/>
            <person name="Zhang L."/>
            <person name="Liu B."/>
            <person name="Eaton Z."/>
            <person name="Mclaughlin S."/>
            <person name="Kingan S."/>
            <person name="Baybayan P."/>
            <person name="Concepcion G."/>
            <person name="Jordan M."/>
            <person name="Riva A."/>
            <person name="Barbazuk W."/>
            <person name="Harkins T."/>
        </authorList>
    </citation>
    <scope>NUCLEOTIDE SEQUENCE [LARGE SCALE GENOMIC DNA]</scope>
    <source>
        <strain evidence="4">cv. Jamaican Lion 4</strain>
        <tissue evidence="3">Leaf</tissue>
    </source>
</reference>
<dbReference type="InterPro" id="IPR002885">
    <property type="entry name" value="PPR_rpt"/>
</dbReference>
<feature type="signal peptide" evidence="2">
    <location>
        <begin position="1"/>
        <end position="25"/>
    </location>
</feature>
<evidence type="ECO:0008006" key="5">
    <source>
        <dbReference type="Google" id="ProtNLM"/>
    </source>
</evidence>
<feature type="non-terminal residue" evidence="3">
    <location>
        <position position="109"/>
    </location>
</feature>
<feature type="chain" id="PRO_5029556258" description="Pentatricopeptide repeat-containing protein" evidence="2">
    <location>
        <begin position="26"/>
        <end position="109"/>
    </location>
</feature>
<organism evidence="3 4">
    <name type="scientific">Cannabis sativa</name>
    <name type="common">Hemp</name>
    <name type="synonym">Marijuana</name>
    <dbReference type="NCBI Taxonomy" id="3483"/>
    <lineage>
        <taxon>Eukaryota</taxon>
        <taxon>Viridiplantae</taxon>
        <taxon>Streptophyta</taxon>
        <taxon>Embryophyta</taxon>
        <taxon>Tracheophyta</taxon>
        <taxon>Spermatophyta</taxon>
        <taxon>Magnoliopsida</taxon>
        <taxon>eudicotyledons</taxon>
        <taxon>Gunneridae</taxon>
        <taxon>Pentapetalae</taxon>
        <taxon>rosids</taxon>
        <taxon>fabids</taxon>
        <taxon>Rosales</taxon>
        <taxon>Cannabaceae</taxon>
        <taxon>Cannabis</taxon>
    </lineage>
</organism>
<accession>A0A7J6I293</accession>
<dbReference type="InterPro" id="IPR011990">
    <property type="entry name" value="TPR-like_helical_dom_sf"/>
</dbReference>
<dbReference type="GO" id="GO:0009451">
    <property type="term" value="P:RNA modification"/>
    <property type="evidence" value="ECO:0007669"/>
    <property type="project" value="InterPro"/>
</dbReference>
<dbReference type="PANTHER" id="PTHR47926:SF436">
    <property type="entry name" value="PENTATRICOPEPTIDE REPEAT-CONTAINING PROTEIN ELI1, CHLOROPLASTIC-LIKE ISOFORM X2"/>
    <property type="match status" value="1"/>
</dbReference>
<comment type="caution">
    <text evidence="3">The sequence shown here is derived from an EMBL/GenBank/DDBJ whole genome shotgun (WGS) entry which is preliminary data.</text>
</comment>
<dbReference type="AlphaFoldDB" id="A0A7J6I293"/>
<keyword evidence="1" id="KW-0677">Repeat</keyword>
<dbReference type="EMBL" id="JAATIQ010000015">
    <property type="protein sequence ID" value="KAF4400750.1"/>
    <property type="molecule type" value="Genomic_DNA"/>
</dbReference>
<evidence type="ECO:0000313" key="3">
    <source>
        <dbReference type="EMBL" id="KAF4400750.1"/>
    </source>
</evidence>
<dbReference type="PANTHER" id="PTHR47926">
    <property type="entry name" value="PENTATRICOPEPTIDE REPEAT-CONTAINING PROTEIN"/>
    <property type="match status" value="1"/>
</dbReference>
<sequence length="109" mass="12120">MKCLVGISLHGINALLIGLAMNGQGQEAIGQFKQMTRLNIRPSEVTFLAILTASAHSVLVDEGRTYFHQMMREPYNVCMVEFLDVTKLRRLMKEKGIRKAPGSSVIEGN</sequence>
<dbReference type="InterPro" id="IPR046960">
    <property type="entry name" value="PPR_At4g14850-like_plant"/>
</dbReference>
<evidence type="ECO:0000256" key="1">
    <source>
        <dbReference type="ARBA" id="ARBA00022737"/>
    </source>
</evidence>
<keyword evidence="2" id="KW-0732">Signal</keyword>
<name>A0A7J6I293_CANSA</name>
<evidence type="ECO:0000313" key="4">
    <source>
        <dbReference type="Proteomes" id="UP000583929"/>
    </source>
</evidence>
<gene>
    <name evidence="3" type="ORF">G4B88_001305</name>
</gene>
<dbReference type="Gene3D" id="1.25.40.10">
    <property type="entry name" value="Tetratricopeptide repeat domain"/>
    <property type="match status" value="1"/>
</dbReference>
<keyword evidence="4" id="KW-1185">Reference proteome</keyword>
<proteinExistence type="predicted"/>
<dbReference type="GO" id="GO:0003723">
    <property type="term" value="F:RNA binding"/>
    <property type="evidence" value="ECO:0007669"/>
    <property type="project" value="InterPro"/>
</dbReference>